<comment type="caution">
    <text evidence="2">The sequence shown here is derived from an EMBL/GenBank/DDBJ whole genome shotgun (WGS) entry which is preliminary data.</text>
</comment>
<dbReference type="Proteomes" id="UP001163046">
    <property type="component" value="Unassembled WGS sequence"/>
</dbReference>
<proteinExistence type="predicted"/>
<accession>A0A9X0A422</accession>
<dbReference type="AlphaFoldDB" id="A0A9X0A422"/>
<dbReference type="OrthoDB" id="5945546at2759"/>
<reference evidence="2" key="1">
    <citation type="submission" date="2023-01" db="EMBL/GenBank/DDBJ databases">
        <title>Genome assembly of the deep-sea coral Lophelia pertusa.</title>
        <authorList>
            <person name="Herrera S."/>
            <person name="Cordes E."/>
        </authorList>
    </citation>
    <scope>NUCLEOTIDE SEQUENCE</scope>
    <source>
        <strain evidence="2">USNM1676648</strain>
        <tissue evidence="2">Polyp</tissue>
    </source>
</reference>
<keyword evidence="3" id="KW-1185">Reference proteome</keyword>
<dbReference type="EMBL" id="MU825399">
    <property type="protein sequence ID" value="KAJ7393078.1"/>
    <property type="molecule type" value="Genomic_DNA"/>
</dbReference>
<evidence type="ECO:0000256" key="1">
    <source>
        <dbReference type="SAM" id="MobiDB-lite"/>
    </source>
</evidence>
<name>A0A9X0A422_9CNID</name>
<evidence type="ECO:0000313" key="3">
    <source>
        <dbReference type="Proteomes" id="UP001163046"/>
    </source>
</evidence>
<feature type="region of interest" description="Disordered" evidence="1">
    <location>
        <begin position="50"/>
        <end position="81"/>
    </location>
</feature>
<organism evidence="2 3">
    <name type="scientific">Desmophyllum pertusum</name>
    <dbReference type="NCBI Taxonomy" id="174260"/>
    <lineage>
        <taxon>Eukaryota</taxon>
        <taxon>Metazoa</taxon>
        <taxon>Cnidaria</taxon>
        <taxon>Anthozoa</taxon>
        <taxon>Hexacorallia</taxon>
        <taxon>Scleractinia</taxon>
        <taxon>Caryophylliina</taxon>
        <taxon>Caryophylliidae</taxon>
        <taxon>Desmophyllum</taxon>
    </lineage>
</organism>
<protein>
    <submittedName>
        <fullName evidence="2">Uncharacterized protein</fullName>
    </submittedName>
</protein>
<evidence type="ECO:0000313" key="2">
    <source>
        <dbReference type="EMBL" id="KAJ7393078.1"/>
    </source>
</evidence>
<gene>
    <name evidence="2" type="ORF">OS493_008376</name>
</gene>
<sequence>MWRKLFKSGNNEFETTLSTLTSETGAPKEVAEKVLRECNGDLTLAKQKLQVQGQNSTMAAKGTEQVPSSSSYTDAPPPYSEVVEGAMASPMPLPPPYVSKEKDSLLGELKAVFPDHADERCCTCFDPIRPDKSEGFSGEMIWLGLKAYHSECYLKSKGPKCEHCCFSLIAFPEKGLSGKWGIYNGCKYHEECYVQYAGPRCSACFDVIRVDAENGFSGRWIDDGNKQFHEECYKKKMFVEMRAKHS</sequence>